<protein>
    <submittedName>
        <fullName evidence="1">Major tail protein</fullName>
    </submittedName>
</protein>
<reference evidence="1 2" key="1">
    <citation type="submission" date="2020-06" db="EMBL/GenBank/DDBJ databases">
        <authorList>
            <person name="Aidoo V.A."/>
            <person name="Attix H.E."/>
            <person name="Centeno C.A."/>
            <person name="Hollingsworth J.S."/>
            <person name="Humbert W.S."/>
            <person name="Martinez-Aguilar E."/>
            <person name="Richter E.A."/>
            <person name="Smith D.M."/>
            <person name="Thoma A.L."/>
            <person name="Troup B.R."/>
            <person name="Watkins V.C."/>
            <person name="Brunner S."/>
            <person name="Chen S."/>
            <person name="Fogarty M.P."/>
            <person name="Merkhofer E.C."/>
            <person name="Garlena R.A."/>
            <person name="Russell D.A."/>
            <person name="Pope W.H."/>
            <person name="Jacobs-Sera D."/>
            <person name="Hatfull G.F."/>
        </authorList>
    </citation>
    <scope>NUCLEOTIDE SEQUENCE [LARGE SCALE GENOMIC DNA]</scope>
</reference>
<gene>
    <name evidence="1" type="primary">22</name>
    <name evidence="1" type="ORF">SEA_SEPHIROTH_22</name>
</gene>
<proteinExistence type="predicted"/>
<organism evidence="1 2">
    <name type="scientific">Gordonia Phage Sephiroth</name>
    <dbReference type="NCBI Taxonomy" id="2767553"/>
    <lineage>
        <taxon>Viruses</taxon>
        <taxon>Duplodnaviria</taxon>
        <taxon>Heunggongvirae</taxon>
        <taxon>Uroviricota</taxon>
        <taxon>Caudoviricetes</taxon>
        <taxon>Deeyouvirinae</taxon>
        <taxon>Octobienvirus</taxon>
        <taxon>Octobienvirus sephiroth</taxon>
    </lineage>
</organism>
<evidence type="ECO:0000313" key="1">
    <source>
        <dbReference type="EMBL" id="QNN99366.1"/>
    </source>
</evidence>
<name>A0A7G9UZB1_9CAUD</name>
<dbReference type="Pfam" id="PF25681">
    <property type="entry name" value="Phage_TTP_17"/>
    <property type="match status" value="1"/>
</dbReference>
<evidence type="ECO:0000313" key="2">
    <source>
        <dbReference type="Proteomes" id="UP000516065"/>
    </source>
</evidence>
<accession>A0A7G9UZB1</accession>
<sequence length="224" mass="23736">MRGPVMADGIKSLKDKNDGLVVMARDAAVIATPYGLGTIPTKLTGPGGNLISLPSNWDTFGELDQKTGIKITPDVKTADVEGYGSMGPRRTVKTGESVTLNFAAQESKNLVLSAFWDLDLSDTVADSNGEWQAKKSYASDMKLWSLILLGADQNEYGDVYPYWIFPKVMVTKTDAVSLGTDAALVYPFTFQAFEDENFGGFMAIGAAGPGQAGVNAKAGFAAGS</sequence>
<dbReference type="GeneID" id="70080960"/>
<dbReference type="KEGG" id="vg:70080960"/>
<dbReference type="Proteomes" id="UP000516065">
    <property type="component" value="Segment"/>
</dbReference>
<dbReference type="InterPro" id="IPR058154">
    <property type="entry name" value="Bxb1_TTP-like"/>
</dbReference>
<dbReference type="EMBL" id="MT684599">
    <property type="protein sequence ID" value="QNN99366.1"/>
    <property type="molecule type" value="Genomic_DNA"/>
</dbReference>
<keyword evidence="2" id="KW-1185">Reference proteome</keyword>
<dbReference type="RefSeq" id="YP_010246410.1">
    <property type="nucleotide sequence ID" value="NC_060135.1"/>
</dbReference>